<dbReference type="Pfam" id="PF00027">
    <property type="entry name" value="cNMP_binding"/>
    <property type="match status" value="1"/>
</dbReference>
<comment type="caution">
    <text evidence="2">The sequence shown here is derived from an EMBL/GenBank/DDBJ whole genome shotgun (WGS) entry which is preliminary data.</text>
</comment>
<organism evidence="2 3">
    <name type="scientific">Flavobacterium nitrogenifigens</name>
    <dbReference type="NCBI Taxonomy" id="1617283"/>
    <lineage>
        <taxon>Bacteria</taxon>
        <taxon>Pseudomonadati</taxon>
        <taxon>Bacteroidota</taxon>
        <taxon>Flavobacteriia</taxon>
        <taxon>Flavobacteriales</taxon>
        <taxon>Flavobacteriaceae</taxon>
        <taxon>Flavobacterium</taxon>
    </lineage>
</organism>
<dbReference type="AlphaFoldDB" id="A0A7W7IVZ5"/>
<dbReference type="Proteomes" id="UP000561681">
    <property type="component" value="Unassembled WGS sequence"/>
</dbReference>
<dbReference type="CDD" id="cd00038">
    <property type="entry name" value="CAP_ED"/>
    <property type="match status" value="1"/>
</dbReference>
<dbReference type="Gene3D" id="2.60.120.10">
    <property type="entry name" value="Jelly Rolls"/>
    <property type="match status" value="1"/>
</dbReference>
<protein>
    <submittedName>
        <fullName evidence="2">CRP-like cAMP-binding protein</fullName>
    </submittedName>
</protein>
<feature type="domain" description="Cyclic nucleotide-binding" evidence="1">
    <location>
        <begin position="53"/>
        <end position="137"/>
    </location>
</feature>
<dbReference type="InterPro" id="IPR018490">
    <property type="entry name" value="cNMP-bd_dom_sf"/>
</dbReference>
<name>A0A7W7IVZ5_9FLAO</name>
<proteinExistence type="predicted"/>
<keyword evidence="3" id="KW-1185">Reference proteome</keyword>
<evidence type="ECO:0000259" key="1">
    <source>
        <dbReference type="Pfam" id="PF00027"/>
    </source>
</evidence>
<dbReference type="InterPro" id="IPR014710">
    <property type="entry name" value="RmlC-like_jellyroll"/>
</dbReference>
<accession>A0A7W7IVZ5</accession>
<evidence type="ECO:0000313" key="3">
    <source>
        <dbReference type="Proteomes" id="UP000561681"/>
    </source>
</evidence>
<dbReference type="EMBL" id="JACHLD010000002">
    <property type="protein sequence ID" value="MBB4801599.1"/>
    <property type="molecule type" value="Genomic_DNA"/>
</dbReference>
<dbReference type="RefSeq" id="WP_246453400.1">
    <property type="nucleotide sequence ID" value="NZ_JACHLD010000002.1"/>
</dbReference>
<gene>
    <name evidence="2" type="ORF">HNP37_001660</name>
</gene>
<dbReference type="SUPFAM" id="SSF51206">
    <property type="entry name" value="cAMP-binding domain-like"/>
    <property type="match status" value="1"/>
</dbReference>
<sequence>MKQFIIIENIKSSYRNKTLLKFTFMEELRKHIEQITAVTDEEFEYIKTFFKEKKVKKHQYLLQDGDKVTSEYWIVKGIFRAFHIDKDGKEHIVQFALENWWLSDYNAFFNQTESNINIVCMDDAEVLCLTLSGREQLASEMHKMEHFFRMKLTSGYSAQQRRIISLLSNNPKKRYEEFANLYPNIMQKIPKKYIAEYLGVSRETLSRLYSNT</sequence>
<reference evidence="2 3" key="1">
    <citation type="submission" date="2020-08" db="EMBL/GenBank/DDBJ databases">
        <title>Functional genomics of gut bacteria from endangered species of beetles.</title>
        <authorList>
            <person name="Carlos-Shanley C."/>
        </authorList>
    </citation>
    <scope>NUCLEOTIDE SEQUENCE [LARGE SCALE GENOMIC DNA]</scope>
    <source>
        <strain evidence="2 3">S00142</strain>
    </source>
</reference>
<dbReference type="InterPro" id="IPR000595">
    <property type="entry name" value="cNMP-bd_dom"/>
</dbReference>
<evidence type="ECO:0000313" key="2">
    <source>
        <dbReference type="EMBL" id="MBB4801599.1"/>
    </source>
</evidence>